<organism evidence="2 3">
    <name type="scientific">Enhydrobacter aerosaccus</name>
    <dbReference type="NCBI Taxonomy" id="225324"/>
    <lineage>
        <taxon>Bacteria</taxon>
        <taxon>Pseudomonadati</taxon>
        <taxon>Pseudomonadota</taxon>
        <taxon>Alphaproteobacteria</taxon>
        <taxon>Hyphomicrobiales</taxon>
        <taxon>Enhydrobacter</taxon>
    </lineage>
</organism>
<feature type="transmembrane region" description="Helical" evidence="1">
    <location>
        <begin position="86"/>
        <end position="105"/>
    </location>
</feature>
<keyword evidence="1" id="KW-0472">Membrane</keyword>
<dbReference type="AlphaFoldDB" id="A0A1T4NFK2"/>
<feature type="transmembrane region" description="Helical" evidence="1">
    <location>
        <begin position="12"/>
        <end position="37"/>
    </location>
</feature>
<dbReference type="RefSeq" id="WP_085933965.1">
    <property type="nucleotide sequence ID" value="NZ_FUWJ01000002.1"/>
</dbReference>
<feature type="transmembrane region" description="Helical" evidence="1">
    <location>
        <begin position="125"/>
        <end position="145"/>
    </location>
</feature>
<dbReference type="Proteomes" id="UP000190092">
    <property type="component" value="Unassembled WGS sequence"/>
</dbReference>
<evidence type="ECO:0000256" key="1">
    <source>
        <dbReference type="SAM" id="Phobius"/>
    </source>
</evidence>
<keyword evidence="1" id="KW-1133">Transmembrane helix</keyword>
<keyword evidence="3" id="KW-1185">Reference proteome</keyword>
<evidence type="ECO:0000313" key="2">
    <source>
        <dbReference type="EMBL" id="SJZ77777.1"/>
    </source>
</evidence>
<reference evidence="3" key="1">
    <citation type="submission" date="2017-02" db="EMBL/GenBank/DDBJ databases">
        <authorList>
            <person name="Varghese N."/>
            <person name="Submissions S."/>
        </authorList>
    </citation>
    <scope>NUCLEOTIDE SEQUENCE [LARGE SCALE GENOMIC DNA]</scope>
    <source>
        <strain evidence="3">ATCC 27094</strain>
    </source>
</reference>
<gene>
    <name evidence="2" type="ORF">SAMN02745126_02256</name>
</gene>
<dbReference type="EMBL" id="FUWJ01000002">
    <property type="protein sequence ID" value="SJZ77777.1"/>
    <property type="molecule type" value="Genomic_DNA"/>
</dbReference>
<evidence type="ECO:0000313" key="3">
    <source>
        <dbReference type="Proteomes" id="UP000190092"/>
    </source>
</evidence>
<name>A0A1T4NFK2_9HYPH</name>
<protein>
    <submittedName>
        <fullName evidence="2">Uncharacterized protein</fullName>
    </submittedName>
</protein>
<proteinExistence type="predicted"/>
<accession>A0A1T4NFK2</accession>
<sequence length="169" mass="18287">MVRFLVRLFLAPLAIAILDVIILVPLVIAILEVAIGLLEGQEFHEPMDIIEGMGVILIGWGVALEERGSLRDIFGLKGGADEPWQVLVDHVCHGSGLGLLIFGLFAEMCVEAVRLPNHIINTDKIDALVLVGSLGFLVIAIYVMARHIISMVRLLLLGRGAAPHHPASH</sequence>
<keyword evidence="1" id="KW-0812">Transmembrane</keyword>